<dbReference type="InterPro" id="IPR051236">
    <property type="entry name" value="HAT_RTT109-like"/>
</dbReference>
<dbReference type="EMBL" id="ML735247">
    <property type="protein sequence ID" value="KAE8391168.1"/>
    <property type="molecule type" value="Genomic_DNA"/>
</dbReference>
<dbReference type="OrthoDB" id="4153866at2759"/>
<dbReference type="InterPro" id="IPR017946">
    <property type="entry name" value="PLC-like_Pdiesterase_TIM-brl"/>
</dbReference>
<comment type="similarity">
    <text evidence="1">Belongs to the AIM6 family.</text>
</comment>
<name>A0A5N7CBM4_PETAA</name>
<gene>
    <name evidence="3" type="ORF">BDV23DRAFT_171768</name>
</gene>
<proteinExistence type="inferred from homology"/>
<dbReference type="Proteomes" id="UP000326877">
    <property type="component" value="Unassembled WGS sequence"/>
</dbReference>
<dbReference type="PANTHER" id="PTHR31571:SF1">
    <property type="entry name" value="ALTERED INHERITANCE OF MITOCHONDRIA PROTEIN 6"/>
    <property type="match status" value="1"/>
</dbReference>
<dbReference type="PANTHER" id="PTHR31571">
    <property type="entry name" value="ALTERED INHERITANCE OF MITOCHONDRIA PROTEIN 6"/>
    <property type="match status" value="1"/>
</dbReference>
<reference evidence="3" key="1">
    <citation type="submission" date="2019-04" db="EMBL/GenBank/DDBJ databases">
        <title>Friends and foes A comparative genomics studyof 23 Aspergillus species from section Flavi.</title>
        <authorList>
            <consortium name="DOE Joint Genome Institute"/>
            <person name="Kjaerbolling I."/>
            <person name="Vesth T."/>
            <person name="Frisvad J.C."/>
            <person name="Nybo J.L."/>
            <person name="Theobald S."/>
            <person name="Kildgaard S."/>
            <person name="Isbrandt T."/>
            <person name="Kuo A."/>
            <person name="Sato A."/>
            <person name="Lyhne E.K."/>
            <person name="Kogle M.E."/>
            <person name="Wiebenga A."/>
            <person name="Kun R.S."/>
            <person name="Lubbers R.J."/>
            <person name="Makela M.R."/>
            <person name="Barry K."/>
            <person name="Chovatia M."/>
            <person name="Clum A."/>
            <person name="Daum C."/>
            <person name="Haridas S."/>
            <person name="He G."/>
            <person name="LaButti K."/>
            <person name="Lipzen A."/>
            <person name="Mondo S."/>
            <person name="Riley R."/>
            <person name="Salamov A."/>
            <person name="Simmons B.A."/>
            <person name="Magnuson J.K."/>
            <person name="Henrissat B."/>
            <person name="Mortensen U.H."/>
            <person name="Larsen T.O."/>
            <person name="Devries R.P."/>
            <person name="Grigoriev I.V."/>
            <person name="Machida M."/>
            <person name="Baker S.E."/>
            <person name="Andersen M.R."/>
        </authorList>
    </citation>
    <scope>NUCLEOTIDE SEQUENCE [LARGE SCALE GENOMIC DNA]</scope>
    <source>
        <strain evidence="3">IBT 14317</strain>
    </source>
</reference>
<evidence type="ECO:0000256" key="1">
    <source>
        <dbReference type="ARBA" id="ARBA00008858"/>
    </source>
</evidence>
<evidence type="ECO:0000256" key="2">
    <source>
        <dbReference type="ARBA" id="ARBA00014286"/>
    </source>
</evidence>
<dbReference type="SUPFAM" id="SSF51695">
    <property type="entry name" value="PLC-like phosphodiesterases"/>
    <property type="match status" value="1"/>
</dbReference>
<dbReference type="GO" id="GO:0006629">
    <property type="term" value="P:lipid metabolic process"/>
    <property type="evidence" value="ECO:0007669"/>
    <property type="project" value="InterPro"/>
</dbReference>
<protein>
    <recommendedName>
        <fullName evidence="2">Altered inheritance of mitochondria protein 6</fullName>
    </recommendedName>
</protein>
<accession>A0A5N7CBM4</accession>
<evidence type="ECO:0000313" key="3">
    <source>
        <dbReference type="EMBL" id="KAE8391168.1"/>
    </source>
</evidence>
<organism evidence="3">
    <name type="scientific">Petromyces alliaceus</name>
    <name type="common">Aspergillus alliaceus</name>
    <dbReference type="NCBI Taxonomy" id="209559"/>
    <lineage>
        <taxon>Eukaryota</taxon>
        <taxon>Fungi</taxon>
        <taxon>Dikarya</taxon>
        <taxon>Ascomycota</taxon>
        <taxon>Pezizomycotina</taxon>
        <taxon>Eurotiomycetes</taxon>
        <taxon>Eurotiomycetidae</taxon>
        <taxon>Eurotiales</taxon>
        <taxon>Aspergillaceae</taxon>
        <taxon>Aspergillus</taxon>
        <taxon>Aspergillus subgen. Circumdati</taxon>
    </lineage>
</organism>
<dbReference type="AlphaFoldDB" id="A0A5N7CBM4"/>
<dbReference type="GO" id="GO:0008081">
    <property type="term" value="F:phosphoric diester hydrolase activity"/>
    <property type="evidence" value="ECO:0007669"/>
    <property type="project" value="InterPro"/>
</dbReference>
<sequence length="220" mass="24848">MVSVDRLTPPPKDFSQGITPVRCYSHNNYWHKVPLFDALTAGYIGRQTLSLSADRTLQSLYIKPLITILTRINQGANISVSRSGVFKTLSNASLTLLINIKTDRHTFWPVLVNADTEYRDVFTSNNSYYASASLRKAAGIIWPWGPSRHQKETIKRIIDTAAARGLVSQFWGIPGWPVYLRMKLWGFLVESGIGTLNVDKLFEATQWIRDRCTVAGWVLC</sequence>